<accession>A0ABV3RFA6</accession>
<dbReference type="InterPro" id="IPR012133">
    <property type="entry name" value="Alpha-hydoxy_acid_DH_FMN"/>
</dbReference>
<dbReference type="PIRSF" id="PIRSF000138">
    <property type="entry name" value="Al-hdrx_acd_dh"/>
    <property type="match status" value="1"/>
</dbReference>
<sequence length="367" mass="38215">MALPPLEQIPASVAALGDYEALARERMSEGAWAYFSGGAGDEWTLRENLAAFTRLPLRSRALRELTGGHTGTALLGLDLAAPILLAPIAFQRLAHPDGERAAVMAAGALDTAMVVSTQASVSLEEIAQGASGPLWFQLYIQPDRAFTAELVRRAEEAGYRALVVTVDAPVNGARNREQRSGFVLPPGVEAVNLRGMRSLPPAPQGALLLGTPLAETAAVWPDLEWLRGLTRLPIVLKGIVDPADARRGVAAGADGIIVSNHGGRALDGVPAAIELLPDVCAAVDGAVPVLMDGGVRRGIDVLRALALGAKAVLVGRPYVYALAAAGALGVAHSIRILRAELELAMALTGCAQVSAIDRSVLMARSPV</sequence>
<dbReference type="CDD" id="cd02809">
    <property type="entry name" value="alpha_hydroxyacid_oxid_FMN"/>
    <property type="match status" value="1"/>
</dbReference>
<keyword evidence="2 5" id="KW-0560">Oxidoreductase</keyword>
<dbReference type="InterPro" id="IPR000262">
    <property type="entry name" value="FMN-dep_DH"/>
</dbReference>
<evidence type="ECO:0000313" key="5">
    <source>
        <dbReference type="EMBL" id="MEW9856759.1"/>
    </source>
</evidence>
<evidence type="ECO:0000256" key="3">
    <source>
        <dbReference type="ARBA" id="ARBA00024042"/>
    </source>
</evidence>
<reference evidence="5 6" key="1">
    <citation type="submission" date="2024-06" db="EMBL/GenBank/DDBJ databases">
        <title>Novosphingobium rhizovicinus M1R2S20.</title>
        <authorList>
            <person name="Sun J.-Q."/>
        </authorList>
    </citation>
    <scope>NUCLEOTIDE SEQUENCE [LARGE SCALE GENOMIC DNA]</scope>
    <source>
        <strain evidence="5 6">M1R2S20</strain>
    </source>
</reference>
<dbReference type="Gene3D" id="3.20.20.70">
    <property type="entry name" value="Aldolase class I"/>
    <property type="match status" value="1"/>
</dbReference>
<protein>
    <submittedName>
        <fullName evidence="5">Alpha-hydroxy acid oxidase</fullName>
        <ecNumber evidence="5">1.-.-.-</ecNumber>
    </submittedName>
</protein>
<evidence type="ECO:0000256" key="2">
    <source>
        <dbReference type="ARBA" id="ARBA00023002"/>
    </source>
</evidence>
<dbReference type="SUPFAM" id="SSF51395">
    <property type="entry name" value="FMN-linked oxidoreductases"/>
    <property type="match status" value="1"/>
</dbReference>
<dbReference type="PANTHER" id="PTHR10578">
    <property type="entry name" value="S -2-HYDROXY-ACID OXIDASE-RELATED"/>
    <property type="match status" value="1"/>
</dbReference>
<evidence type="ECO:0000259" key="4">
    <source>
        <dbReference type="PROSITE" id="PS51349"/>
    </source>
</evidence>
<name>A0ABV3RFA6_9SPHN</name>
<feature type="domain" description="FMN hydroxy acid dehydrogenase" evidence="4">
    <location>
        <begin position="8"/>
        <end position="366"/>
    </location>
</feature>
<comment type="similarity">
    <text evidence="3">Belongs to the FMN-dependent alpha-hydroxy acid dehydrogenase family.</text>
</comment>
<dbReference type="EC" id="1.-.-.-" evidence="5"/>
<evidence type="ECO:0000313" key="6">
    <source>
        <dbReference type="Proteomes" id="UP001556118"/>
    </source>
</evidence>
<dbReference type="PANTHER" id="PTHR10578:SF143">
    <property type="entry name" value="FMN-DEPENDENT ALPHA-HYDROXY ACID DEHYDROGENASE PB1A11.03"/>
    <property type="match status" value="1"/>
</dbReference>
<dbReference type="EMBL" id="JBFNXR010000054">
    <property type="protein sequence ID" value="MEW9856759.1"/>
    <property type="molecule type" value="Genomic_DNA"/>
</dbReference>
<gene>
    <name evidence="5" type="ORF">ABUH87_16645</name>
</gene>
<dbReference type="PROSITE" id="PS51349">
    <property type="entry name" value="FMN_HYDROXY_ACID_DH_2"/>
    <property type="match status" value="1"/>
</dbReference>
<dbReference type="InterPro" id="IPR037396">
    <property type="entry name" value="FMN_HAD"/>
</dbReference>
<dbReference type="Pfam" id="PF01070">
    <property type="entry name" value="FMN_dh"/>
    <property type="match status" value="1"/>
</dbReference>
<dbReference type="GO" id="GO:0016491">
    <property type="term" value="F:oxidoreductase activity"/>
    <property type="evidence" value="ECO:0007669"/>
    <property type="project" value="UniProtKB-KW"/>
</dbReference>
<comment type="cofactor">
    <cofactor evidence="1">
        <name>FMN</name>
        <dbReference type="ChEBI" id="CHEBI:58210"/>
    </cofactor>
</comment>
<dbReference type="RefSeq" id="WP_367775240.1">
    <property type="nucleotide sequence ID" value="NZ_JBFNXR010000054.1"/>
</dbReference>
<proteinExistence type="inferred from homology"/>
<evidence type="ECO:0000256" key="1">
    <source>
        <dbReference type="ARBA" id="ARBA00001917"/>
    </source>
</evidence>
<comment type="caution">
    <text evidence="5">The sequence shown here is derived from an EMBL/GenBank/DDBJ whole genome shotgun (WGS) entry which is preliminary data.</text>
</comment>
<dbReference type="InterPro" id="IPR013785">
    <property type="entry name" value="Aldolase_TIM"/>
</dbReference>
<keyword evidence="6" id="KW-1185">Reference proteome</keyword>
<organism evidence="5 6">
    <name type="scientific">Novosphingobium rhizovicinum</name>
    <dbReference type="NCBI Taxonomy" id="3228928"/>
    <lineage>
        <taxon>Bacteria</taxon>
        <taxon>Pseudomonadati</taxon>
        <taxon>Pseudomonadota</taxon>
        <taxon>Alphaproteobacteria</taxon>
        <taxon>Sphingomonadales</taxon>
        <taxon>Sphingomonadaceae</taxon>
        <taxon>Novosphingobium</taxon>
    </lineage>
</organism>
<dbReference type="Proteomes" id="UP001556118">
    <property type="component" value="Unassembled WGS sequence"/>
</dbReference>